<dbReference type="InterPro" id="IPR041459">
    <property type="entry name" value="MPTase-PolyVal"/>
</dbReference>
<keyword evidence="4" id="KW-1185">Reference proteome</keyword>
<gene>
    <name evidence="3" type="ORF">DW265_10080</name>
</gene>
<dbReference type="RefSeq" id="WP_118225200.1">
    <property type="nucleotide sequence ID" value="NZ_QRIC01000022.1"/>
</dbReference>
<name>A0A414STI0_9FIRM</name>
<dbReference type="InterPro" id="IPR013610">
    <property type="entry name" value="ArdC_N"/>
</dbReference>
<evidence type="ECO:0000259" key="1">
    <source>
        <dbReference type="Pfam" id="PF08401"/>
    </source>
</evidence>
<dbReference type="InterPro" id="IPR017113">
    <property type="entry name" value="Antirestriction_ArdC"/>
</dbReference>
<evidence type="ECO:0000259" key="2">
    <source>
        <dbReference type="Pfam" id="PF18818"/>
    </source>
</evidence>
<dbReference type="PIRSF" id="PIRSF037112">
    <property type="entry name" value="Antirestriction_ArdC"/>
    <property type="match status" value="1"/>
</dbReference>
<organism evidence="3 4">
    <name type="scientific">Dorea longicatena</name>
    <dbReference type="NCBI Taxonomy" id="88431"/>
    <lineage>
        <taxon>Bacteria</taxon>
        <taxon>Bacillati</taxon>
        <taxon>Bacillota</taxon>
        <taxon>Clostridia</taxon>
        <taxon>Lachnospirales</taxon>
        <taxon>Lachnospiraceae</taxon>
        <taxon>Dorea</taxon>
    </lineage>
</organism>
<dbReference type="Proteomes" id="UP000284095">
    <property type="component" value="Unassembled WGS sequence"/>
</dbReference>
<protein>
    <submittedName>
        <fullName evidence="3">DUF1738 domain-containing protein</fullName>
    </submittedName>
</protein>
<accession>A0A414STI0</accession>
<dbReference type="GO" id="GO:0003697">
    <property type="term" value="F:single-stranded DNA binding"/>
    <property type="evidence" value="ECO:0007669"/>
    <property type="project" value="InterPro"/>
</dbReference>
<feature type="domain" description="Polyvalent protein metallopeptidase" evidence="2">
    <location>
        <begin position="146"/>
        <end position="268"/>
    </location>
</feature>
<dbReference type="Pfam" id="PF08401">
    <property type="entry name" value="ArdcN"/>
    <property type="match status" value="1"/>
</dbReference>
<dbReference type="AlphaFoldDB" id="A0A414STI0"/>
<dbReference type="Pfam" id="PF18818">
    <property type="entry name" value="MPTase-PolyVal"/>
    <property type="match status" value="1"/>
</dbReference>
<evidence type="ECO:0000313" key="3">
    <source>
        <dbReference type="EMBL" id="RHG24708.1"/>
    </source>
</evidence>
<dbReference type="EMBL" id="QRIC01000022">
    <property type="protein sequence ID" value="RHG24708.1"/>
    <property type="molecule type" value="Genomic_DNA"/>
</dbReference>
<reference evidence="3 4" key="1">
    <citation type="submission" date="2018-08" db="EMBL/GenBank/DDBJ databases">
        <title>A genome reference for cultivated species of the human gut microbiota.</title>
        <authorList>
            <person name="Zou Y."/>
            <person name="Xue W."/>
            <person name="Luo G."/>
        </authorList>
    </citation>
    <scope>NUCLEOTIDE SEQUENCE [LARGE SCALE GENOMIC DNA]</scope>
    <source>
        <strain evidence="3 4">AM22-22</strain>
    </source>
</reference>
<feature type="domain" description="N-terminal" evidence="1">
    <location>
        <begin position="4"/>
        <end position="111"/>
    </location>
</feature>
<evidence type="ECO:0000313" key="4">
    <source>
        <dbReference type="Proteomes" id="UP000284095"/>
    </source>
</evidence>
<comment type="caution">
    <text evidence="3">The sequence shown here is derived from an EMBL/GenBank/DDBJ whole genome shotgun (WGS) entry which is preliminary data.</text>
</comment>
<sequence>MKTNVYEMVTNRIIEQLEKEIIPWQRPWQGSNKGAYNRISNKPYSLLNQMTLQHTGEYATFKQWTDLGDHIRKGEKAEQIVFWKIQPIEEENEDGEKIIRQIPILKYFNVFHISQVDGVEPKEDIKVNEHEPIEQAEKIKVDYMNREHLQIKEMISDKAYYLPTIDYIQVPCKEQYQNIEEFYSTLFHEIVHSTGHKSRLDRKDIKDCLYKGDENYSKEELTAELGSAFLINMLDIETEKSFKNSSAYIQSWLRVLKNDTHFIVSASSRAEKAVNYILNEQ</sequence>
<proteinExistence type="predicted"/>